<comment type="subunit">
    <text evidence="3">Component of the SRB8-11 complex, which itself associates with the Mediator complex.</text>
</comment>
<dbReference type="PANTHER" id="PTHR46567">
    <property type="entry name" value="MEDIATOR OF RNA POLYMERASE II TRANSCRIPTION SUBUNIT 12"/>
    <property type="match status" value="1"/>
</dbReference>
<dbReference type="OrthoDB" id="20828at2759"/>
<evidence type="ECO:0000256" key="6">
    <source>
        <dbReference type="ARBA" id="ARBA00023015"/>
    </source>
</evidence>
<comment type="function">
    <text evidence="10">Component of the SRB8-11 complex. The SRB8-11 complex is a regulatory module of the Mediator complex which is itself involved in regulation of basal and activated RNA polymerase II-dependent transcription. The SRB8-11 complex may be involved in the transcriptional repression of a subset of genes regulated by Mediator. It may inhibit the association of the Mediator complex with RNA polymerase II to form the holoenzyme complex.</text>
</comment>
<dbReference type="GO" id="GO:0016592">
    <property type="term" value="C:mediator complex"/>
    <property type="evidence" value="ECO:0007669"/>
    <property type="project" value="InterPro"/>
</dbReference>
<evidence type="ECO:0000313" key="14">
    <source>
        <dbReference type="EMBL" id="KKA18502.1"/>
    </source>
</evidence>
<evidence type="ECO:0000256" key="3">
    <source>
        <dbReference type="ARBA" id="ARBA00011629"/>
    </source>
</evidence>
<feature type="compositionally biased region" description="Basic and acidic residues" evidence="12">
    <location>
        <begin position="189"/>
        <end position="199"/>
    </location>
</feature>
<dbReference type="RefSeq" id="XP_013325114.1">
    <property type="nucleotide sequence ID" value="XM_013469660.1"/>
</dbReference>
<keyword evidence="15" id="KW-1185">Reference proteome</keyword>
<evidence type="ECO:0000256" key="10">
    <source>
        <dbReference type="ARBA" id="ARBA00025661"/>
    </source>
</evidence>
<evidence type="ECO:0000256" key="11">
    <source>
        <dbReference type="ARBA" id="ARBA00032010"/>
    </source>
</evidence>
<reference evidence="14 15" key="1">
    <citation type="submission" date="2015-04" db="EMBL/GenBank/DDBJ databases">
        <authorList>
            <person name="Heijne W.H."/>
            <person name="Fedorova N.D."/>
            <person name="Nierman W.C."/>
            <person name="Vollebregt A.W."/>
            <person name="Zhao Z."/>
            <person name="Wu L."/>
            <person name="Kumar M."/>
            <person name="Stam H."/>
            <person name="van den Berg M.A."/>
            <person name="Pel H.J."/>
        </authorList>
    </citation>
    <scope>NUCLEOTIDE SEQUENCE [LARGE SCALE GENOMIC DNA]</scope>
    <source>
        <strain evidence="14 15">CBS 393.64</strain>
    </source>
</reference>
<evidence type="ECO:0000256" key="9">
    <source>
        <dbReference type="ARBA" id="ARBA00023242"/>
    </source>
</evidence>
<organism evidence="14 15">
    <name type="scientific">Rasamsonia emersonii (strain ATCC 16479 / CBS 393.64 / IMI 116815)</name>
    <dbReference type="NCBI Taxonomy" id="1408163"/>
    <lineage>
        <taxon>Eukaryota</taxon>
        <taxon>Fungi</taxon>
        <taxon>Dikarya</taxon>
        <taxon>Ascomycota</taxon>
        <taxon>Pezizomycotina</taxon>
        <taxon>Eurotiomycetes</taxon>
        <taxon>Eurotiomycetidae</taxon>
        <taxon>Eurotiales</taxon>
        <taxon>Trichocomaceae</taxon>
        <taxon>Rasamsonia</taxon>
    </lineage>
</organism>
<dbReference type="SMART" id="SM01281">
    <property type="entry name" value="Med12"/>
    <property type="match status" value="1"/>
</dbReference>
<dbReference type="GO" id="GO:0006357">
    <property type="term" value="P:regulation of transcription by RNA polymerase II"/>
    <property type="evidence" value="ECO:0007669"/>
    <property type="project" value="InterPro"/>
</dbReference>
<proteinExistence type="inferred from homology"/>
<gene>
    <name evidence="14" type="ORF">T310_7539</name>
</gene>
<keyword evidence="6" id="KW-0805">Transcription regulation</keyword>
<evidence type="ECO:0000256" key="4">
    <source>
        <dbReference type="ARBA" id="ARBA00019622"/>
    </source>
</evidence>
<keyword evidence="8" id="KW-0804">Transcription</keyword>
<dbReference type="GO" id="GO:0003712">
    <property type="term" value="F:transcription coregulator activity"/>
    <property type="evidence" value="ECO:0007669"/>
    <property type="project" value="InterPro"/>
</dbReference>
<comment type="subcellular location">
    <subcellularLocation>
        <location evidence="1">Nucleus</location>
    </subcellularLocation>
</comment>
<feature type="region of interest" description="Disordered" evidence="12">
    <location>
        <begin position="1616"/>
        <end position="1670"/>
    </location>
</feature>
<feature type="compositionally biased region" description="Polar residues" evidence="12">
    <location>
        <begin position="173"/>
        <end position="188"/>
    </location>
</feature>
<dbReference type="Proteomes" id="UP000053958">
    <property type="component" value="Unassembled WGS sequence"/>
</dbReference>
<accession>A0A0F4YJN4</accession>
<dbReference type="InterPro" id="IPR019035">
    <property type="entry name" value="Mediator_Med12"/>
</dbReference>
<comment type="caution">
    <text evidence="14">The sequence shown here is derived from an EMBL/GenBank/DDBJ whole genome shotgun (WGS) entry which is preliminary data.</text>
</comment>
<evidence type="ECO:0000256" key="1">
    <source>
        <dbReference type="ARBA" id="ARBA00004123"/>
    </source>
</evidence>
<dbReference type="Pfam" id="PF25326">
    <property type="entry name" value="ARM_SRB8"/>
    <property type="match status" value="1"/>
</dbReference>
<feature type="region of interest" description="Disordered" evidence="12">
    <location>
        <begin position="804"/>
        <end position="823"/>
    </location>
</feature>
<evidence type="ECO:0000259" key="13">
    <source>
        <dbReference type="SMART" id="SM01281"/>
    </source>
</evidence>
<dbReference type="GeneID" id="25319811"/>
<name>A0A0F4YJN4_RASE3</name>
<feature type="region of interest" description="Disordered" evidence="12">
    <location>
        <begin position="252"/>
        <end position="303"/>
    </location>
</feature>
<comment type="similarity">
    <text evidence="2">Belongs to the Mediator complex subunit 12 family.</text>
</comment>
<feature type="compositionally biased region" description="Low complexity" evidence="12">
    <location>
        <begin position="1616"/>
        <end position="1655"/>
    </location>
</feature>
<dbReference type="STRING" id="1408163.A0A0F4YJN4"/>
<feature type="compositionally biased region" description="Polar residues" evidence="12">
    <location>
        <begin position="126"/>
        <end position="155"/>
    </location>
</feature>
<dbReference type="Pfam" id="PF09497">
    <property type="entry name" value="Med12"/>
    <property type="match status" value="1"/>
</dbReference>
<evidence type="ECO:0000256" key="2">
    <source>
        <dbReference type="ARBA" id="ARBA00010289"/>
    </source>
</evidence>
<sequence length="1722" mass="190195">MPGCIVTRCHITSQYTALSSCDGHWAVIIRYGTVSAAAAKQKPEGAPTARRRVFSSPHIPAAVIYRQHWAPHSNPITSAAFNSPFTRFRNAGTLPNPFRDVQSLQCPDVQRSERRHASDVPAMIPHSSSGVQPWVNQSRIPSGSRAGDSTGSVALSSAALPDKPSMAAAPPNGHQTVIDLTSNDSTTPESEHPSKRPRLDTNVSGPAGDGKTRSAELRSASASGTPRPATVPGRGRPACSFQELVSETYGAGFSSGNLTPGSQTTKPASPPPFPIRPWKYASSQQSGSGTAVANESTPEREVQTTPYRLEVPSIAPILKGDKFADFSPWTGNHPEDLLSEQTTKQGHYDRTQVSQNESNTARPSLYAQLKHRSGLQVLSSVFAAALEKRQAHNKVASASTFKPPPRVTLTDNKREAWLRDLANPSVPLRRLSRTIPHGIRGKVLLDQCLSKWIPIGRAVWLAKCVGANEIRAFKRKGTSGSLALGLEVKWVRDWTTAVQQFLEGVVSSCGKEDWKMKMTYSVRLTARLFFENLLDQDCYLDWYLSSLENATLDTLPIWLLMLGIYWDHLVRFRKRARRLVELLLEKLRQAITTEPKELFRPLVDRVSVLVRRLCREQTSSVVLPRSWDRYHDVVSSCLHLDDPTENSILQSLHTRNARVRQAKDWRKAAQRSPQQQVIQLLDAARSAHDVSALSDACLGTMADREALVSELLEWTGTPFREGLVRVYIAVRLLRKWKRLGIDVDAHIFSFLAKSRDKFRLQMANIYHVVVELVRSQTFSVGRYLQWLVARGAIERYRQQELQRASSEGEYGSTSQSSTTTSLPGDIELLSQLPVSRLPQHLRNLRDTLLARAGLSLSEEDVTRTVKADIKQRLPAVFRTELSEDDAMVCHTDPSHLSWSVKSEIGQWVRRGVSEHYKDGSQFVADKSSASSVEISSLTPDEFFTVRSTLENFGDLSMLADVLSDAANSDDVLVLASAVDTANRHFDCFSVIGALNDLFKSFFEAFARVKQSGLPLYDLVFSLVELGHRLPNEVNAVVVLRQELARADLSDHMAETLNDTNPSFNDDLEQFLSSGNSMDENTLAMVFQKLSQQLELCDDQGKFSTSTICRYLVQLRSFNPKHFDLLLIRWIEGLLKSSTRPKLSNILAPLVGVGCVTLPAFSAMMKKLMLSESTRSAIPHLAELQLDLLELFVPDANGPSADLLSYRFRMAQEEFLSKHSDEALGIIQNTAACLATQAAQPGLDSVRASLENYTIPLLRHLLVRHPESITQRCVHTLLEHYPATVDVVRRTLNLLLGFNAQPGENNTLAEAEEAINMTNNFSLPFCQLKLQLLFNMEGGEEVKSGIVDIMFKAAVADVRAGQTYWLDLVALMSQDAVQQIRQRAEKGFFSVAQSDSSLEGDSPVERSNLRETARVYLTIIDGLAYSIPEVGVPSVTPLLVEKMNSLLQRLVQTQINIRSLSENRNGTMADQVARSLSVCEENFIFWFTAMLRMITIHRAAFDAPAPSASQRPNSLLDQSRLLITIFCIALSRSPLGMASHPHAGICPSPSTTSAQQSRAGNSLQTYALDVAASLIDTLPDDARQQCARFLRERCPPFLHVHNEPRLMYLLGPVPDFSTTSSSQPVSAPSPATSGPTSSLTPTATPASGSSSIPPSTNAGSMVPTGPVEDPNSLANRLRIQHRGRVVGPYPLRPWEMLEEAAPVAGVNDTAVDLGYFGARRVRD</sequence>
<evidence type="ECO:0000256" key="7">
    <source>
        <dbReference type="ARBA" id="ARBA00023159"/>
    </source>
</evidence>
<evidence type="ECO:0000256" key="5">
    <source>
        <dbReference type="ARBA" id="ARBA00022491"/>
    </source>
</evidence>
<dbReference type="PANTHER" id="PTHR46567:SF1">
    <property type="entry name" value="MEDIATOR OF RNA POLYMERASE II TRANSCRIPTION SUBUNIT 12"/>
    <property type="match status" value="1"/>
</dbReference>
<feature type="compositionally biased region" description="Low complexity" evidence="12">
    <location>
        <begin position="805"/>
        <end position="821"/>
    </location>
</feature>
<evidence type="ECO:0000256" key="8">
    <source>
        <dbReference type="ARBA" id="ARBA00023163"/>
    </source>
</evidence>
<evidence type="ECO:0000313" key="15">
    <source>
        <dbReference type="Proteomes" id="UP000053958"/>
    </source>
</evidence>
<keyword evidence="7" id="KW-0010">Activator</keyword>
<keyword evidence="5" id="KW-0678">Repressor</keyword>
<dbReference type="InterPro" id="IPR057344">
    <property type="entry name" value="ARM_SRB8"/>
</dbReference>
<dbReference type="EMBL" id="LASV01000448">
    <property type="protein sequence ID" value="KKA18502.1"/>
    <property type="molecule type" value="Genomic_DNA"/>
</dbReference>
<feature type="compositionally biased region" description="Polar residues" evidence="12">
    <location>
        <begin position="254"/>
        <end position="267"/>
    </location>
</feature>
<feature type="domain" description="Mediator complex subunit Med12" evidence="13">
    <location>
        <begin position="400"/>
        <end position="463"/>
    </location>
</feature>
<feature type="compositionally biased region" description="Polar residues" evidence="12">
    <location>
        <begin position="281"/>
        <end position="296"/>
    </location>
</feature>
<protein>
    <recommendedName>
        <fullName evidence="4">Mediator of RNA polymerase II transcription subunit 12</fullName>
    </recommendedName>
    <alternativeName>
        <fullName evidence="11">Mediator complex subunit 12</fullName>
    </alternativeName>
</protein>
<evidence type="ECO:0000256" key="12">
    <source>
        <dbReference type="SAM" id="MobiDB-lite"/>
    </source>
</evidence>
<keyword evidence="9" id="KW-0539">Nucleus</keyword>
<feature type="region of interest" description="Disordered" evidence="12">
    <location>
        <begin position="107"/>
        <end position="237"/>
    </location>
</feature>